<accession>A0AAD5QUG7</accession>
<proteinExistence type="inferred from homology"/>
<dbReference type="InterPro" id="IPR006012">
    <property type="entry name" value="Syntaxin/epimorphin_CS"/>
</dbReference>
<keyword evidence="6 9" id="KW-1133">Transmembrane helix</keyword>
<evidence type="ECO:0000256" key="3">
    <source>
        <dbReference type="ARBA" id="ARBA00022448"/>
    </source>
</evidence>
<evidence type="ECO:0000256" key="7">
    <source>
        <dbReference type="ARBA" id="ARBA00023054"/>
    </source>
</evidence>
<evidence type="ECO:0000256" key="8">
    <source>
        <dbReference type="ARBA" id="ARBA00023136"/>
    </source>
</evidence>
<evidence type="ECO:0000256" key="1">
    <source>
        <dbReference type="ARBA" id="ARBA00004211"/>
    </source>
</evidence>
<evidence type="ECO:0000313" key="11">
    <source>
        <dbReference type="EMBL" id="KAJ1359816.1"/>
    </source>
</evidence>
<dbReference type="Pfam" id="PF05739">
    <property type="entry name" value="SNARE"/>
    <property type="match status" value="1"/>
</dbReference>
<gene>
    <name evidence="11" type="ORF">KIN20_018626</name>
</gene>
<feature type="domain" description="T-SNARE coiled-coil homology" evidence="10">
    <location>
        <begin position="32"/>
        <end position="94"/>
    </location>
</feature>
<keyword evidence="12" id="KW-1185">Reference proteome</keyword>
<dbReference type="FunFam" id="1.20.5.110:FF:000006">
    <property type="entry name" value="Syntaxin 6"/>
    <property type="match status" value="1"/>
</dbReference>
<dbReference type="GO" id="GO:0005484">
    <property type="term" value="F:SNAP receptor activity"/>
    <property type="evidence" value="ECO:0007669"/>
    <property type="project" value="InterPro"/>
</dbReference>
<dbReference type="Gene3D" id="1.20.5.110">
    <property type="match status" value="1"/>
</dbReference>
<dbReference type="SUPFAM" id="SSF58038">
    <property type="entry name" value="SNARE fusion complex"/>
    <property type="match status" value="1"/>
</dbReference>
<feature type="transmembrane region" description="Helical" evidence="9">
    <location>
        <begin position="106"/>
        <end position="123"/>
    </location>
</feature>
<dbReference type="InterPro" id="IPR000727">
    <property type="entry name" value="T_SNARE_dom"/>
</dbReference>
<evidence type="ECO:0000256" key="5">
    <source>
        <dbReference type="ARBA" id="ARBA00022775"/>
    </source>
</evidence>
<dbReference type="GO" id="GO:0006836">
    <property type="term" value="P:neurotransmitter transport"/>
    <property type="evidence" value="ECO:0007669"/>
    <property type="project" value="UniProtKB-KW"/>
</dbReference>
<evidence type="ECO:0000256" key="6">
    <source>
        <dbReference type="ARBA" id="ARBA00022989"/>
    </source>
</evidence>
<comment type="subcellular location">
    <subcellularLocation>
        <location evidence="1">Membrane</location>
        <topology evidence="1">Single-pass type IV membrane protein</topology>
    </subcellularLocation>
</comment>
<sequence>MTTFSTRYSRLRDNVDDEPSSSAFEEILMKQEKIIRDQDEDLLLVGKSVNTLKHMSYKIGDELDQQAVMLDDLGVEMDTVDSKLDSVMHKIAKLTHMDDDKRQCKVIMILSVVIFFLIFILIVL</sequence>
<keyword evidence="5" id="KW-0532">Neurotransmitter transport</keyword>
<keyword evidence="4 9" id="KW-0812">Transmembrane</keyword>
<keyword evidence="3" id="KW-0813">Transport</keyword>
<evidence type="ECO:0000256" key="9">
    <source>
        <dbReference type="SAM" id="Phobius"/>
    </source>
</evidence>
<dbReference type="EMBL" id="JAHQIW010003716">
    <property type="protein sequence ID" value="KAJ1359816.1"/>
    <property type="molecule type" value="Genomic_DNA"/>
</dbReference>
<dbReference type="PROSITE" id="PS00914">
    <property type="entry name" value="SYNTAXIN"/>
    <property type="match status" value="1"/>
</dbReference>
<evidence type="ECO:0000313" key="12">
    <source>
        <dbReference type="Proteomes" id="UP001196413"/>
    </source>
</evidence>
<evidence type="ECO:0000256" key="2">
    <source>
        <dbReference type="ARBA" id="ARBA00009063"/>
    </source>
</evidence>
<keyword evidence="7" id="KW-0175">Coiled coil</keyword>
<dbReference type="SMART" id="SM00397">
    <property type="entry name" value="t_SNARE"/>
    <property type="match status" value="1"/>
</dbReference>
<dbReference type="PANTHER" id="PTHR12791">
    <property type="entry name" value="GOLGI SNARE BET1-RELATED"/>
    <property type="match status" value="1"/>
</dbReference>
<evidence type="ECO:0000259" key="10">
    <source>
        <dbReference type="PROSITE" id="PS50192"/>
    </source>
</evidence>
<keyword evidence="8 9" id="KW-0472">Membrane</keyword>
<reference evidence="11" key="1">
    <citation type="submission" date="2021-06" db="EMBL/GenBank/DDBJ databases">
        <title>Parelaphostrongylus tenuis whole genome reference sequence.</title>
        <authorList>
            <person name="Garwood T.J."/>
            <person name="Larsen P.A."/>
            <person name="Fountain-Jones N.M."/>
            <person name="Garbe J.R."/>
            <person name="Macchietto M.G."/>
            <person name="Kania S.A."/>
            <person name="Gerhold R.W."/>
            <person name="Richards J.E."/>
            <person name="Wolf T.M."/>
        </authorList>
    </citation>
    <scope>NUCLEOTIDE SEQUENCE</scope>
    <source>
        <strain evidence="11">MNPRO001-30</strain>
        <tissue evidence="11">Meninges</tissue>
    </source>
</reference>
<comment type="caution">
    <text evidence="11">The sequence shown here is derived from an EMBL/GenBank/DDBJ whole genome shotgun (WGS) entry which is preliminary data.</text>
</comment>
<dbReference type="Proteomes" id="UP001196413">
    <property type="component" value="Unassembled WGS sequence"/>
</dbReference>
<evidence type="ECO:0000256" key="4">
    <source>
        <dbReference type="ARBA" id="ARBA00022692"/>
    </source>
</evidence>
<comment type="similarity">
    <text evidence="2">Belongs to the syntaxin family.</text>
</comment>
<name>A0AAD5QUG7_PARTN</name>
<organism evidence="11 12">
    <name type="scientific">Parelaphostrongylus tenuis</name>
    <name type="common">Meningeal worm</name>
    <dbReference type="NCBI Taxonomy" id="148309"/>
    <lineage>
        <taxon>Eukaryota</taxon>
        <taxon>Metazoa</taxon>
        <taxon>Ecdysozoa</taxon>
        <taxon>Nematoda</taxon>
        <taxon>Chromadorea</taxon>
        <taxon>Rhabditida</taxon>
        <taxon>Rhabditina</taxon>
        <taxon>Rhabditomorpha</taxon>
        <taxon>Strongyloidea</taxon>
        <taxon>Metastrongylidae</taxon>
        <taxon>Parelaphostrongylus</taxon>
    </lineage>
</organism>
<dbReference type="PROSITE" id="PS50192">
    <property type="entry name" value="T_SNARE"/>
    <property type="match status" value="1"/>
</dbReference>
<dbReference type="AlphaFoldDB" id="A0AAD5QUG7"/>
<protein>
    <recommendedName>
        <fullName evidence="10">t-SNARE coiled-coil homology domain-containing protein</fullName>
    </recommendedName>
</protein>
<dbReference type="CDD" id="cd15851">
    <property type="entry name" value="SNARE_Syntaxin6"/>
    <property type="match status" value="1"/>
</dbReference>
<dbReference type="GO" id="GO:0016020">
    <property type="term" value="C:membrane"/>
    <property type="evidence" value="ECO:0007669"/>
    <property type="project" value="UniProtKB-SubCell"/>
</dbReference>
<dbReference type="GO" id="GO:0006886">
    <property type="term" value="P:intracellular protein transport"/>
    <property type="evidence" value="ECO:0007669"/>
    <property type="project" value="InterPro"/>
</dbReference>